<reference evidence="1" key="1">
    <citation type="submission" date="2023-08" db="EMBL/GenBank/DDBJ databases">
        <title>Black Yeasts Isolated from many extreme environments.</title>
        <authorList>
            <person name="Coleine C."/>
            <person name="Stajich J.E."/>
            <person name="Selbmann L."/>
        </authorList>
    </citation>
    <scope>NUCLEOTIDE SEQUENCE</scope>
    <source>
        <strain evidence="1">CCFEE 5401</strain>
    </source>
</reference>
<dbReference type="Proteomes" id="UP001310890">
    <property type="component" value="Unassembled WGS sequence"/>
</dbReference>
<evidence type="ECO:0000313" key="2">
    <source>
        <dbReference type="Proteomes" id="UP001310890"/>
    </source>
</evidence>
<protein>
    <submittedName>
        <fullName evidence="1">Uncharacterized protein</fullName>
    </submittedName>
</protein>
<proteinExistence type="predicted"/>
<accession>A0AAN7YMA7</accession>
<organism evidence="1 2">
    <name type="scientific">Meristemomyces frigidus</name>
    <dbReference type="NCBI Taxonomy" id="1508187"/>
    <lineage>
        <taxon>Eukaryota</taxon>
        <taxon>Fungi</taxon>
        <taxon>Dikarya</taxon>
        <taxon>Ascomycota</taxon>
        <taxon>Pezizomycotina</taxon>
        <taxon>Dothideomycetes</taxon>
        <taxon>Dothideomycetidae</taxon>
        <taxon>Mycosphaerellales</taxon>
        <taxon>Teratosphaeriaceae</taxon>
        <taxon>Meristemomyces</taxon>
    </lineage>
</organism>
<evidence type="ECO:0000313" key="1">
    <source>
        <dbReference type="EMBL" id="KAK5108999.1"/>
    </source>
</evidence>
<dbReference type="AlphaFoldDB" id="A0AAN7YMA7"/>
<name>A0AAN7YMA7_9PEZI</name>
<gene>
    <name evidence="1" type="ORF">LTR62_007633</name>
</gene>
<dbReference type="EMBL" id="JAVRRL010000073">
    <property type="protein sequence ID" value="KAK5108999.1"/>
    <property type="molecule type" value="Genomic_DNA"/>
</dbReference>
<comment type="caution">
    <text evidence="1">The sequence shown here is derived from an EMBL/GenBank/DDBJ whole genome shotgun (WGS) entry which is preliminary data.</text>
</comment>
<sequence length="464" mass="53223">MSAWRVTSANPPRHGPGMDWQRCAKLHNHIIERGWVDSGRSTDDLTRRAWWHYFGREVDLARMEPTMVDFLKAAWHIDNNSISPQHNFHLFLAGLCAYGQMWENGMYTDDEDDRNQRTYLTLYMANWGLRQSRPLGLVYNQRSHTTMQHISMHDIKITTNGRQTWLPLETLLTGLLEMMDEGKVVATTPDYDGEQERLNPWIMPSFSERDLQDSLHAFEHLVDAIESRRPDHDATAPPEHGLFDPAWSDIRPTGGFARCFLEAARVPRFTYLAPGLRVARQQPFQSTLPTDPDLLRPFLLFEGIGPAHRETRRAPWGQDMPTSSFHPEFADVPHLPAGLYLTESEPLASLPFEDGCKLFLPDPIGSNGYARTSDNVQFGEDTISDSPTPVTRLVPRSTQVYQLGFNHYIEMHDVQLRRVLWRWVEMVSSGKWAVDADGVVGGMEKWRDADSAEHWPDYQLPITC</sequence>